<name>A0AA39JLY4_9AGAR</name>
<evidence type="ECO:0000313" key="2">
    <source>
        <dbReference type="Proteomes" id="UP001175226"/>
    </source>
</evidence>
<proteinExistence type="predicted"/>
<dbReference type="EMBL" id="JAUEPT010000020">
    <property type="protein sequence ID" value="KAK0444161.1"/>
    <property type="molecule type" value="Genomic_DNA"/>
</dbReference>
<evidence type="ECO:0000313" key="1">
    <source>
        <dbReference type="EMBL" id="KAK0444161.1"/>
    </source>
</evidence>
<protein>
    <submittedName>
        <fullName evidence="1">Uncharacterized protein</fullName>
    </submittedName>
</protein>
<dbReference type="Proteomes" id="UP001175226">
    <property type="component" value="Unassembled WGS sequence"/>
</dbReference>
<comment type="caution">
    <text evidence="1">The sequence shown here is derived from an EMBL/GenBank/DDBJ whole genome shotgun (WGS) entry which is preliminary data.</text>
</comment>
<gene>
    <name evidence="1" type="ORF">EV421DRAFT_2035164</name>
</gene>
<reference evidence="1" key="1">
    <citation type="submission" date="2023-06" db="EMBL/GenBank/DDBJ databases">
        <authorList>
            <consortium name="Lawrence Berkeley National Laboratory"/>
            <person name="Ahrendt S."/>
            <person name="Sahu N."/>
            <person name="Indic B."/>
            <person name="Wong-Bajracharya J."/>
            <person name="Merenyi Z."/>
            <person name="Ke H.-M."/>
            <person name="Monk M."/>
            <person name="Kocsube S."/>
            <person name="Drula E."/>
            <person name="Lipzen A."/>
            <person name="Balint B."/>
            <person name="Henrissat B."/>
            <person name="Andreopoulos B."/>
            <person name="Martin F.M."/>
            <person name="Harder C.B."/>
            <person name="Rigling D."/>
            <person name="Ford K.L."/>
            <person name="Foster G.D."/>
            <person name="Pangilinan J."/>
            <person name="Papanicolaou A."/>
            <person name="Barry K."/>
            <person name="LaButti K."/>
            <person name="Viragh M."/>
            <person name="Koriabine M."/>
            <person name="Yan M."/>
            <person name="Riley R."/>
            <person name="Champramary S."/>
            <person name="Plett K.L."/>
            <person name="Tsai I.J."/>
            <person name="Slot J."/>
            <person name="Sipos G."/>
            <person name="Plett J."/>
            <person name="Nagy L.G."/>
            <person name="Grigoriev I.V."/>
        </authorList>
    </citation>
    <scope>NUCLEOTIDE SEQUENCE</scope>
    <source>
        <strain evidence="1">FPL87.14</strain>
    </source>
</reference>
<sequence length="74" mass="8676">MDAERALLGKRSALHGIPTRLNRIRGHRRFQRCLLQRFIYRPRAWPKLNALVLPSQGFTTTIAGLSYRRMPRCD</sequence>
<organism evidence="1 2">
    <name type="scientific">Armillaria borealis</name>
    <dbReference type="NCBI Taxonomy" id="47425"/>
    <lineage>
        <taxon>Eukaryota</taxon>
        <taxon>Fungi</taxon>
        <taxon>Dikarya</taxon>
        <taxon>Basidiomycota</taxon>
        <taxon>Agaricomycotina</taxon>
        <taxon>Agaricomycetes</taxon>
        <taxon>Agaricomycetidae</taxon>
        <taxon>Agaricales</taxon>
        <taxon>Marasmiineae</taxon>
        <taxon>Physalacriaceae</taxon>
        <taxon>Armillaria</taxon>
    </lineage>
</organism>
<keyword evidence="2" id="KW-1185">Reference proteome</keyword>
<dbReference type="AlphaFoldDB" id="A0AA39JLY4"/>
<accession>A0AA39JLY4</accession>